<evidence type="ECO:0000256" key="2">
    <source>
        <dbReference type="ARBA" id="ARBA00022723"/>
    </source>
</evidence>
<feature type="compositionally biased region" description="Polar residues" evidence="8">
    <location>
        <begin position="629"/>
        <end position="648"/>
    </location>
</feature>
<dbReference type="PANTHER" id="PTHR46174:SF1">
    <property type="entry name" value="CXXC-TYPE ZINC FINGER PROTEIN 1"/>
    <property type="match status" value="1"/>
</dbReference>
<feature type="compositionally biased region" description="Polar residues" evidence="8">
    <location>
        <begin position="1101"/>
        <end position="1111"/>
    </location>
</feature>
<protein>
    <recommendedName>
        <fullName evidence="9">PHD-type domain-containing protein</fullName>
    </recommendedName>
</protein>
<dbReference type="PROSITE" id="PS01359">
    <property type="entry name" value="ZF_PHD_1"/>
    <property type="match status" value="1"/>
</dbReference>
<feature type="compositionally biased region" description="Low complexity" evidence="8">
    <location>
        <begin position="34"/>
        <end position="55"/>
    </location>
</feature>
<evidence type="ECO:0000313" key="10">
    <source>
        <dbReference type="EMBL" id="TFK30481.1"/>
    </source>
</evidence>
<dbReference type="SMART" id="SM00249">
    <property type="entry name" value="PHD"/>
    <property type="match status" value="1"/>
</dbReference>
<dbReference type="InterPro" id="IPR011011">
    <property type="entry name" value="Znf_FYVE_PHD"/>
</dbReference>
<evidence type="ECO:0000256" key="6">
    <source>
        <dbReference type="PROSITE-ProRule" id="PRU00146"/>
    </source>
</evidence>
<feature type="compositionally biased region" description="Basic and acidic residues" evidence="8">
    <location>
        <begin position="274"/>
        <end position="340"/>
    </location>
</feature>
<sequence length="1555" mass="173670">MSRRLDISSLLCDEPPDEHPHLPQHSRTQPVLFSPSSSSSSSSRGPSQVPQSRSRANTVHYEQLHHQPSPLVAQPKQQPQAFLGLDALVHAATEERRRLSVSEHSQPQPQQLHHHQPQQFSQLHQQPQTRQSPQFHRSPWQEDLPYPPRQPQSPLHTKSIDELSIHSPRDAFKTPTSPYHQSRHHVYDDEQRLIHMRQYQLQQQERERMHRIHTQEIERQRMQHDPDRIRAQEEERLAEIERKANMERQRMEEERLKLEAERMRLLEVERRIQEQEARRRDEKRREVERFRQEEERKETERREREIAAIREAERREQQRRDRELEHQRRQEEQRYQEIQRRLQQHHQQQQQQHHQQQQQRQYALQQEQQHLQRTYEHPARIEIPPGPQLTSARKSDPIPIVKPPQSPIMQTFNPSPRMADQRPVKKRRYSESPSLGPMLIDDSHDRIQRDREKMTVGEIGYGRYDSPMAVSSSSSLPSHPAPISSPPAQPTQPRRPLSGTGVRKPVSVTDLLVSDHDGTRPAIPSPTTASTSPRMVIIPTREAVPPSTGMPSSYPPHHPSGHHRILSPLGRRSPPGSQAGRAKAARKSDDHSLAPHSQSTALALLAPATTTNNPVIAVPEAHRLPLVQSPRSPRPSNVLVSPASSRQPVSPAVRDELHQPKRQKAANDSPAAPMTVDSSVLPLAPAQNPPATSAKDKESKEGSHQRPLKQAAPVPVVSDREVERQKDKEVSRGKKEEDAHDWLLEHYAEASPPLRKSRDPDLLKSSSSTSTRPPRPRTRSPSTLPSGCQQSNSPVIPIPSNRQPTPPLAIEPQDDEYDDGGLEQELEKLLAEGPSNQAESDAMDVDVDSAVAELVAETLEDNGSKTRQDKSDTRRYRLDIGKEDELDQMMSVAGSPAVVPDIGHDVEDELLSLVEDTVPVSGSTGAIKRHPDGGPLLSVSQSAKAQGKALRKPGKSTKVLPLPLRTSDVTLDTSASPSLSSATSSTSPASTSLSRPSVSRPSLSSSQRDSMPPPTSAPTKAKEEPAGNGKPKPKTAAQETDLSMGTSSKKKTPASKKLKGVASGPATAEDEAQTSIAPPQAKPRGKLSAKKKVANDIEMNTPASTPSTLTTKKAPKAAVGSSHNKASSVSRSRSASAIPNALTDEATNATDGKLAGGDEAEFAEAQSEDDKLYCVCKTKYDQERFMIACDRCDEWYHMQCVDMPERLADLVDQFFCPPCIERNPELHLRTTYKQRCLWGLKHSNPDSPAACHKPAHGAFSKYCSEECGVKYMQTRIDSYAKKGGKKDKLWDGVKHADKREGVVVKLEETNCNGTEVSTGKLEKAAKGDSPHSTSLAALLKPAKPVKSKANRECDRLKLVLADITKMQDEVRKGIEIISWRERLLALATDRSETVSQCGWDQRLCFGDEEWADDFGQNILESYESFDRMDVDENQRTSSAEETKWWCLDDSACARHVGWQVTRYKDISKEKEKREEALSKLEAREQEVRRQLGEMFNPVAPGQKRPIGSKTSAASANAVKGQGPFALSNSRLPNGHSKHKAVSSDTAKKGKKRKAP</sequence>
<accession>A0A5C3LP28</accession>
<dbReference type="Proteomes" id="UP000307440">
    <property type="component" value="Unassembled WGS sequence"/>
</dbReference>
<feature type="compositionally biased region" description="Low complexity" evidence="8">
    <location>
        <begin position="104"/>
        <end position="128"/>
    </location>
</feature>
<dbReference type="Gene3D" id="3.30.40.10">
    <property type="entry name" value="Zinc/RING finger domain, C3HC4 (zinc finger)"/>
    <property type="match status" value="1"/>
</dbReference>
<evidence type="ECO:0000256" key="3">
    <source>
        <dbReference type="ARBA" id="ARBA00022771"/>
    </source>
</evidence>
<dbReference type="GO" id="GO:0045893">
    <property type="term" value="P:positive regulation of DNA-templated transcription"/>
    <property type="evidence" value="ECO:0007669"/>
    <property type="project" value="TreeGrafter"/>
</dbReference>
<feature type="compositionally biased region" description="Polar residues" evidence="8">
    <location>
        <begin position="784"/>
        <end position="794"/>
    </location>
</feature>
<dbReference type="InterPro" id="IPR037869">
    <property type="entry name" value="Spp1/CFP1"/>
</dbReference>
<keyword evidence="2" id="KW-0479">Metal-binding</keyword>
<dbReference type="OrthoDB" id="436852at2759"/>
<dbReference type="GO" id="GO:0008270">
    <property type="term" value="F:zinc ion binding"/>
    <property type="evidence" value="ECO:0007669"/>
    <property type="project" value="UniProtKB-KW"/>
</dbReference>
<dbReference type="EMBL" id="ML210146">
    <property type="protein sequence ID" value="TFK30481.1"/>
    <property type="molecule type" value="Genomic_DNA"/>
</dbReference>
<comment type="subcellular location">
    <subcellularLocation>
        <location evidence="1">Nucleus</location>
    </subcellularLocation>
</comment>
<dbReference type="InterPro" id="IPR019787">
    <property type="entry name" value="Znf_PHD-finger"/>
</dbReference>
<dbReference type="InterPro" id="IPR013083">
    <property type="entry name" value="Znf_RING/FYVE/PHD"/>
</dbReference>
<dbReference type="GO" id="GO:0048188">
    <property type="term" value="C:Set1C/COMPASS complex"/>
    <property type="evidence" value="ECO:0007669"/>
    <property type="project" value="InterPro"/>
</dbReference>
<dbReference type="Pfam" id="PF00628">
    <property type="entry name" value="PHD"/>
    <property type="match status" value="1"/>
</dbReference>
<dbReference type="InterPro" id="IPR001965">
    <property type="entry name" value="Znf_PHD"/>
</dbReference>
<feature type="coiled-coil region" evidence="7">
    <location>
        <begin position="1463"/>
        <end position="1490"/>
    </location>
</feature>
<organism evidence="10 11">
    <name type="scientific">Coprinopsis marcescibilis</name>
    <name type="common">Agaric fungus</name>
    <name type="synonym">Psathyrella marcescibilis</name>
    <dbReference type="NCBI Taxonomy" id="230819"/>
    <lineage>
        <taxon>Eukaryota</taxon>
        <taxon>Fungi</taxon>
        <taxon>Dikarya</taxon>
        <taxon>Basidiomycota</taxon>
        <taxon>Agaricomycotina</taxon>
        <taxon>Agaricomycetes</taxon>
        <taxon>Agaricomycetidae</taxon>
        <taxon>Agaricales</taxon>
        <taxon>Agaricineae</taxon>
        <taxon>Psathyrellaceae</taxon>
        <taxon>Coprinopsis</taxon>
    </lineage>
</organism>
<evidence type="ECO:0000256" key="5">
    <source>
        <dbReference type="ARBA" id="ARBA00023242"/>
    </source>
</evidence>
<dbReference type="SUPFAM" id="SSF57903">
    <property type="entry name" value="FYVE/PHD zinc finger"/>
    <property type="match status" value="1"/>
</dbReference>
<evidence type="ECO:0000256" key="7">
    <source>
        <dbReference type="SAM" id="Coils"/>
    </source>
</evidence>
<evidence type="ECO:0000313" key="11">
    <source>
        <dbReference type="Proteomes" id="UP000307440"/>
    </source>
</evidence>
<evidence type="ECO:0000256" key="1">
    <source>
        <dbReference type="ARBA" id="ARBA00004123"/>
    </source>
</evidence>
<dbReference type="InterPro" id="IPR019786">
    <property type="entry name" value="Zinc_finger_PHD-type_CS"/>
</dbReference>
<feature type="compositionally biased region" description="Basic residues" evidence="8">
    <location>
        <begin position="1048"/>
        <end position="1059"/>
    </location>
</feature>
<feature type="compositionally biased region" description="Pro residues" evidence="8">
    <location>
        <begin position="479"/>
        <end position="490"/>
    </location>
</feature>
<evidence type="ECO:0000256" key="8">
    <source>
        <dbReference type="SAM" id="MobiDB-lite"/>
    </source>
</evidence>
<proteinExistence type="predicted"/>
<feature type="compositionally biased region" description="Basic residues" evidence="8">
    <location>
        <begin position="1083"/>
        <end position="1092"/>
    </location>
</feature>
<feature type="compositionally biased region" description="Basic and acidic residues" evidence="8">
    <location>
        <begin position="694"/>
        <end position="704"/>
    </location>
</feature>
<feature type="region of interest" description="Disordered" evidence="8">
    <location>
        <begin position="921"/>
        <end position="1154"/>
    </location>
</feature>
<keyword evidence="11" id="KW-1185">Reference proteome</keyword>
<dbReference type="STRING" id="230819.A0A5C3LP28"/>
<keyword evidence="3 6" id="KW-0863">Zinc-finger</keyword>
<feature type="region of interest" description="Disordered" evidence="8">
    <location>
        <begin position="274"/>
        <end position="441"/>
    </location>
</feature>
<feature type="compositionally biased region" description="Low complexity" evidence="8">
    <location>
        <begin position="973"/>
        <end position="1006"/>
    </location>
</feature>
<keyword evidence="7" id="KW-0175">Coiled coil</keyword>
<feature type="domain" description="PHD-type" evidence="9">
    <location>
        <begin position="1171"/>
        <end position="1222"/>
    </location>
</feature>
<keyword evidence="5" id="KW-0539">Nucleus</keyword>
<name>A0A5C3LP28_COPMA</name>
<feature type="region of interest" description="Disordered" evidence="8">
    <location>
        <begin position="458"/>
        <end position="597"/>
    </location>
</feature>
<feature type="compositionally biased region" description="Acidic residues" evidence="8">
    <location>
        <begin position="812"/>
        <end position="824"/>
    </location>
</feature>
<dbReference type="PROSITE" id="PS50016">
    <property type="entry name" value="ZF_PHD_2"/>
    <property type="match status" value="1"/>
</dbReference>
<feature type="compositionally biased region" description="Low complexity" evidence="8">
    <location>
        <begin position="345"/>
        <end position="372"/>
    </location>
</feature>
<evidence type="ECO:0000259" key="9">
    <source>
        <dbReference type="PROSITE" id="PS50016"/>
    </source>
</evidence>
<feature type="compositionally biased region" description="Low complexity" evidence="8">
    <location>
        <begin position="466"/>
        <end position="478"/>
    </location>
</feature>
<feature type="region of interest" description="Disordered" evidence="8">
    <location>
        <begin position="95"/>
        <end position="156"/>
    </location>
</feature>
<feature type="region of interest" description="Disordered" evidence="8">
    <location>
        <begin position="1492"/>
        <end position="1555"/>
    </location>
</feature>
<feature type="compositionally biased region" description="Polar residues" evidence="8">
    <location>
        <begin position="1037"/>
        <end position="1046"/>
    </location>
</feature>
<feature type="compositionally biased region" description="Low complexity" evidence="8">
    <location>
        <begin position="1121"/>
        <end position="1137"/>
    </location>
</feature>
<feature type="compositionally biased region" description="Basic and acidic residues" evidence="8">
    <location>
        <begin position="718"/>
        <end position="748"/>
    </location>
</feature>
<dbReference type="CDD" id="cd22249">
    <property type="entry name" value="UDM1_RNF168_RNF169-like"/>
    <property type="match status" value="1"/>
</dbReference>
<feature type="region of interest" description="Disordered" evidence="8">
    <location>
        <begin position="1"/>
        <end position="78"/>
    </location>
</feature>
<dbReference type="CDD" id="cd16039">
    <property type="entry name" value="PHD_SPP1"/>
    <property type="match status" value="1"/>
</dbReference>
<keyword evidence="4" id="KW-0862">Zinc</keyword>
<feature type="region of interest" description="Disordered" evidence="8">
    <location>
        <begin position="626"/>
        <end position="848"/>
    </location>
</feature>
<gene>
    <name evidence="10" type="ORF">FA15DRAFT_662439</name>
</gene>
<reference evidence="10 11" key="1">
    <citation type="journal article" date="2019" name="Nat. Ecol. Evol.">
        <title>Megaphylogeny resolves global patterns of mushroom evolution.</title>
        <authorList>
            <person name="Varga T."/>
            <person name="Krizsan K."/>
            <person name="Foldi C."/>
            <person name="Dima B."/>
            <person name="Sanchez-Garcia M."/>
            <person name="Sanchez-Ramirez S."/>
            <person name="Szollosi G.J."/>
            <person name="Szarkandi J.G."/>
            <person name="Papp V."/>
            <person name="Albert L."/>
            <person name="Andreopoulos W."/>
            <person name="Angelini C."/>
            <person name="Antonin V."/>
            <person name="Barry K.W."/>
            <person name="Bougher N.L."/>
            <person name="Buchanan P."/>
            <person name="Buyck B."/>
            <person name="Bense V."/>
            <person name="Catcheside P."/>
            <person name="Chovatia M."/>
            <person name="Cooper J."/>
            <person name="Damon W."/>
            <person name="Desjardin D."/>
            <person name="Finy P."/>
            <person name="Geml J."/>
            <person name="Haridas S."/>
            <person name="Hughes K."/>
            <person name="Justo A."/>
            <person name="Karasinski D."/>
            <person name="Kautmanova I."/>
            <person name="Kiss B."/>
            <person name="Kocsube S."/>
            <person name="Kotiranta H."/>
            <person name="LaButti K.M."/>
            <person name="Lechner B.E."/>
            <person name="Liimatainen K."/>
            <person name="Lipzen A."/>
            <person name="Lukacs Z."/>
            <person name="Mihaltcheva S."/>
            <person name="Morgado L.N."/>
            <person name="Niskanen T."/>
            <person name="Noordeloos M.E."/>
            <person name="Ohm R.A."/>
            <person name="Ortiz-Santana B."/>
            <person name="Ovrebo C."/>
            <person name="Racz N."/>
            <person name="Riley R."/>
            <person name="Savchenko A."/>
            <person name="Shiryaev A."/>
            <person name="Soop K."/>
            <person name="Spirin V."/>
            <person name="Szebenyi C."/>
            <person name="Tomsovsky M."/>
            <person name="Tulloss R.E."/>
            <person name="Uehling J."/>
            <person name="Grigoriev I.V."/>
            <person name="Vagvolgyi C."/>
            <person name="Papp T."/>
            <person name="Martin F.M."/>
            <person name="Miettinen O."/>
            <person name="Hibbett D.S."/>
            <person name="Nagy L.G."/>
        </authorList>
    </citation>
    <scope>NUCLEOTIDE SEQUENCE [LARGE SCALE GENOMIC DNA]</scope>
    <source>
        <strain evidence="10 11">CBS 121175</strain>
    </source>
</reference>
<dbReference type="PANTHER" id="PTHR46174">
    <property type="entry name" value="CXXC-TYPE ZINC FINGER PROTEIN 1"/>
    <property type="match status" value="1"/>
</dbReference>
<evidence type="ECO:0000256" key="4">
    <source>
        <dbReference type="ARBA" id="ARBA00022833"/>
    </source>
</evidence>